<evidence type="ECO:0000313" key="1">
    <source>
        <dbReference type="EMBL" id="QZH66717.1"/>
    </source>
</evidence>
<protein>
    <submittedName>
        <fullName evidence="1">AAA family ATPase</fullName>
    </submittedName>
</protein>
<dbReference type="EMBL" id="CP081673">
    <property type="protein sequence ID" value="QZH66717.1"/>
    <property type="molecule type" value="Genomic_DNA"/>
</dbReference>
<keyword evidence="2" id="KW-1185">Reference proteome</keyword>
<sequence>MITNTNATLTVPIGSTHDGDPITVDLRRHPNLILAGNAGCGKSTLLRQMAGALERQVGSNGKVLLVEGIYAGVEDFIAEVHEELRHRRSERTPDPERGPIALCIDDFGVYAEHRMSPETRTTLRRIANMGRASDVHLLLATQSTVGINTDLLMAMSNRIVLGKVTRHVSRLFSEAQWPDVAAAAESAKGDRFSGVVVGSAGQPTAFTPLLPETFAAAVPATPRR</sequence>
<evidence type="ECO:0000313" key="2">
    <source>
        <dbReference type="Proteomes" id="UP000825598"/>
    </source>
</evidence>
<organism evidence="1 2">
    <name type="scientific">Mycolicibacterium farcinogenes</name>
    <name type="common">Mycobacterium farcinogenes</name>
    <dbReference type="NCBI Taxonomy" id="1802"/>
    <lineage>
        <taxon>Bacteria</taxon>
        <taxon>Bacillati</taxon>
        <taxon>Actinomycetota</taxon>
        <taxon>Actinomycetes</taxon>
        <taxon>Mycobacteriales</taxon>
        <taxon>Mycobacteriaceae</taxon>
        <taxon>Mycolicibacterium</taxon>
    </lineage>
</organism>
<gene>
    <name evidence="1" type="ORF">K6L26_03220</name>
</gene>
<accession>A0ACD1FI31</accession>
<dbReference type="Proteomes" id="UP000825598">
    <property type="component" value="Chromosome"/>
</dbReference>
<reference evidence="1" key="1">
    <citation type="submission" date="2021-07" db="EMBL/GenBank/DDBJ databases">
        <title>Complete Genome Sequences of Mycobacterium farcinogenes Isolated from Clinical Specimens from Patients in Thailand.</title>
        <authorList>
            <person name="Sodsai P."/>
        </authorList>
    </citation>
    <scope>NUCLEOTIDE SEQUENCE</scope>
    <source>
        <strain evidence="1">BKK/CU-MFGFA-001</strain>
    </source>
</reference>
<name>A0ACD1FI31_MYCFR</name>
<proteinExistence type="predicted"/>